<dbReference type="CDD" id="cd04233">
    <property type="entry name" value="Auracyanin"/>
    <property type="match status" value="1"/>
</dbReference>
<dbReference type="SUPFAM" id="SSF48371">
    <property type="entry name" value="ARM repeat"/>
    <property type="match status" value="1"/>
</dbReference>
<dbReference type="Gene3D" id="2.60.40.420">
    <property type="entry name" value="Cupredoxins - blue copper proteins"/>
    <property type="match status" value="1"/>
</dbReference>
<sequence length="1006" mass="111007">MKKIFFLIALISILFQNCANKKQVANGSTDKHSPRRAEVLFLGNASTHHNSGRFAPMLISPLFELGVNVTYTADSSALNAANLSKYDGIMIYANYDTIKESQEKALKDFVEGGKALIPIHSASFCFQNSDWYIQAVGGQFSTHKTGVFSPVTVNTTHPVMKGVGTFSAWDETYVHTKLNPDMTVLQERVEGAHHEPYTWVRKQGKGRVFYTASGHNDSTWRKPEFIKMISNGVMWALGDKIQAQINKYQIPAGVYTDAKIPNYENRNPAPKFQHPFTPAQSQKRMQVPADFEIELFASEPDIINPITMAWDEKGRLWVVETVDYPNTIRNEAGVGDDRIKICEDTDGDGKADKFTIFADKLNIPTSMVFSNGGVIIAQAPDFLFLKDTNGDDKADVREVLITGWGKGDTHAGPSNLKYGFDNKIWGVLGYSGFDGKVDGKNFKFSQGIYSFSPDGKAFDFKGRTSNNTWGLGFTEDNDVFISTANNTHTAFYSMHEKYMKKGLSGSNVQPIQKIDGHYNMHVVFPNLRQVDVHGGFTAAAGHNFYTARNFPKEYWNRIAFVNEPTGRVIHNAVLEQQGAGFIEKDGWNLLASSDEWVGPVHAEVGPDGAVWVADWYDFIIQHNPTPRGFENGEGNAYINPMRDRERGRIYRIKYKQAKPYTPLKLSKDNVEGLVSALENDNLLWRMHAQRLLVEAKNLSVLPALYKIISAGKVDGIGLNGPAINAIWTLQGLGVLDGANAEALAVVKAALASPVAGVRKAAIQALPKNEAMIGIIQKAALFKDPDLRVRLAAILAVSDMPASVHVGHLLYEAAADELNVKDKYIAQALYGAALLHNEGFIAMAKTAASPSVYVQKILKEITPVEKPKQAVAAANPEASKADEVIIDMKVVEHLMKFNKTSFTVKAGQTVILKLENPDFMQHNLVIAKPGMLKKVGAAADQMVQDPNGAEKNYVPAIPEVLFATKLLNPEEKVTLKFTAPAKPGDYPYLCTFPGHWSIMNGVMKVIK</sequence>
<name>A0A4R0NRV0_9SPHI</name>
<feature type="domain" description="ThuA-like" evidence="6">
    <location>
        <begin position="40"/>
        <end position="236"/>
    </location>
</feature>
<dbReference type="InterPro" id="IPR016024">
    <property type="entry name" value="ARM-type_fold"/>
</dbReference>
<dbReference type="GO" id="GO:0009055">
    <property type="term" value="F:electron transfer activity"/>
    <property type="evidence" value="ECO:0007669"/>
    <property type="project" value="InterPro"/>
</dbReference>
<dbReference type="InterPro" id="IPR000923">
    <property type="entry name" value="BlueCu_1"/>
</dbReference>
<feature type="domain" description="DUF7133" evidence="7">
    <location>
        <begin position="278"/>
        <end position="656"/>
    </location>
</feature>
<dbReference type="AlphaFoldDB" id="A0A4R0NRV0"/>
<protein>
    <submittedName>
        <fullName evidence="8">Dehydrogenase</fullName>
    </submittedName>
</protein>
<dbReference type="Proteomes" id="UP000293347">
    <property type="component" value="Unassembled WGS sequence"/>
</dbReference>
<dbReference type="PANTHER" id="PTHR33546:SF1">
    <property type="entry name" value="LARGE, MULTIFUNCTIONAL SECRETED PROTEIN"/>
    <property type="match status" value="1"/>
</dbReference>
<dbReference type="InterPro" id="IPR011042">
    <property type="entry name" value="6-blade_b-propeller_TolB-like"/>
</dbReference>
<dbReference type="Pfam" id="PF00127">
    <property type="entry name" value="Copper-bind"/>
    <property type="match status" value="1"/>
</dbReference>
<dbReference type="Gene3D" id="1.25.10.10">
    <property type="entry name" value="Leucine-rich Repeat Variant"/>
    <property type="match status" value="1"/>
</dbReference>
<dbReference type="InterPro" id="IPR013428">
    <property type="entry name" value="Membrane-bound_put_N"/>
</dbReference>
<dbReference type="Pfam" id="PF23500">
    <property type="entry name" value="DUF7133"/>
    <property type="match status" value="1"/>
</dbReference>
<dbReference type="OrthoDB" id="9811395at2"/>
<dbReference type="PROSITE" id="PS00196">
    <property type="entry name" value="COPPER_BLUE"/>
    <property type="match status" value="1"/>
</dbReference>
<dbReference type="EMBL" id="SJSL01000001">
    <property type="protein sequence ID" value="TCD02788.1"/>
    <property type="molecule type" value="Genomic_DNA"/>
</dbReference>
<dbReference type="InterPro" id="IPR055557">
    <property type="entry name" value="DUF7133"/>
</dbReference>
<keyword evidence="9" id="KW-1185">Reference proteome</keyword>
<evidence type="ECO:0000259" key="6">
    <source>
        <dbReference type="Pfam" id="PF06283"/>
    </source>
</evidence>
<dbReference type="Gene3D" id="3.40.50.880">
    <property type="match status" value="1"/>
</dbReference>
<gene>
    <name evidence="8" type="ORF">EZ437_02020</name>
</gene>
<dbReference type="InterPro" id="IPR011041">
    <property type="entry name" value="Quinoprot_gluc/sorb_DH_b-prop"/>
</dbReference>
<reference evidence="8 9" key="1">
    <citation type="submission" date="2019-02" db="EMBL/GenBank/DDBJ databases">
        <title>Pedobacter sp. RP-1-14 sp. nov., isolated from Arctic soil.</title>
        <authorList>
            <person name="Dahal R.H."/>
        </authorList>
    </citation>
    <scope>NUCLEOTIDE SEQUENCE [LARGE SCALE GENOMIC DNA]</scope>
    <source>
        <strain evidence="8 9">RP-1-14</strain>
    </source>
</reference>
<evidence type="ECO:0000259" key="7">
    <source>
        <dbReference type="Pfam" id="PF23500"/>
    </source>
</evidence>
<dbReference type="Pfam" id="PF06283">
    <property type="entry name" value="ThuA"/>
    <property type="match status" value="1"/>
</dbReference>
<keyword evidence="1" id="KW-0813">Transport</keyword>
<accession>A0A4R0NRV0</accession>
<dbReference type="RefSeq" id="WP_131592744.1">
    <property type="nucleotide sequence ID" value="NZ_SJSL01000001.1"/>
</dbReference>
<keyword evidence="4" id="KW-0186">Copper</keyword>
<evidence type="ECO:0000256" key="3">
    <source>
        <dbReference type="ARBA" id="ARBA00022982"/>
    </source>
</evidence>
<evidence type="ECO:0000256" key="1">
    <source>
        <dbReference type="ARBA" id="ARBA00022448"/>
    </source>
</evidence>
<feature type="domain" description="Blue (type 1) copper" evidence="5">
    <location>
        <begin position="887"/>
        <end position="1004"/>
    </location>
</feature>
<dbReference type="InterPro" id="IPR011989">
    <property type="entry name" value="ARM-like"/>
</dbReference>
<evidence type="ECO:0000313" key="9">
    <source>
        <dbReference type="Proteomes" id="UP000293347"/>
    </source>
</evidence>
<comment type="caution">
    <text evidence="8">The sequence shown here is derived from an EMBL/GenBank/DDBJ whole genome shotgun (WGS) entry which is preliminary data.</text>
</comment>
<dbReference type="InterPro" id="IPR029062">
    <property type="entry name" value="Class_I_gatase-like"/>
</dbReference>
<evidence type="ECO:0000259" key="5">
    <source>
        <dbReference type="Pfam" id="PF00127"/>
    </source>
</evidence>
<dbReference type="SUPFAM" id="SSF52317">
    <property type="entry name" value="Class I glutamine amidotransferase-like"/>
    <property type="match status" value="1"/>
</dbReference>
<dbReference type="NCBIfam" id="TIGR02604">
    <property type="entry name" value="Piru_Ver_Nterm"/>
    <property type="match status" value="1"/>
</dbReference>
<dbReference type="SUPFAM" id="SSF49503">
    <property type="entry name" value="Cupredoxins"/>
    <property type="match status" value="1"/>
</dbReference>
<dbReference type="InterPro" id="IPR028871">
    <property type="entry name" value="BlueCu_1_BS"/>
</dbReference>
<keyword evidence="2" id="KW-0479">Metal-binding</keyword>
<evidence type="ECO:0000313" key="8">
    <source>
        <dbReference type="EMBL" id="TCD02788.1"/>
    </source>
</evidence>
<dbReference type="InterPro" id="IPR029010">
    <property type="entry name" value="ThuA-like"/>
</dbReference>
<dbReference type="Gene3D" id="2.120.10.30">
    <property type="entry name" value="TolB, C-terminal domain"/>
    <property type="match status" value="1"/>
</dbReference>
<evidence type="ECO:0000256" key="4">
    <source>
        <dbReference type="ARBA" id="ARBA00023008"/>
    </source>
</evidence>
<dbReference type="SUPFAM" id="SSF50952">
    <property type="entry name" value="Soluble quinoprotein glucose dehydrogenase"/>
    <property type="match status" value="1"/>
</dbReference>
<dbReference type="PANTHER" id="PTHR33546">
    <property type="entry name" value="LARGE, MULTIFUNCTIONAL SECRETED PROTEIN-RELATED"/>
    <property type="match status" value="1"/>
</dbReference>
<dbReference type="GO" id="GO:0005507">
    <property type="term" value="F:copper ion binding"/>
    <property type="evidence" value="ECO:0007669"/>
    <property type="project" value="InterPro"/>
</dbReference>
<keyword evidence="3" id="KW-0249">Electron transport</keyword>
<organism evidence="8 9">
    <name type="scientific">Pedobacter psychroterrae</name>
    <dbReference type="NCBI Taxonomy" id="2530453"/>
    <lineage>
        <taxon>Bacteria</taxon>
        <taxon>Pseudomonadati</taxon>
        <taxon>Bacteroidota</taxon>
        <taxon>Sphingobacteriia</taxon>
        <taxon>Sphingobacteriales</taxon>
        <taxon>Sphingobacteriaceae</taxon>
        <taxon>Pedobacter</taxon>
    </lineage>
</organism>
<proteinExistence type="predicted"/>
<dbReference type="InterPro" id="IPR008972">
    <property type="entry name" value="Cupredoxin"/>
</dbReference>
<evidence type="ECO:0000256" key="2">
    <source>
        <dbReference type="ARBA" id="ARBA00022723"/>
    </source>
</evidence>